<comment type="similarity">
    <text evidence="1">Belongs to the canopy family.</text>
</comment>
<sequence>MLCLCSRSSALAVLSSLINLLLPFSLGKKDAEIVIPTKCEVCRILVNEINGRLTETRTSSKIRVGYSQSSDRKINYMKSELRLLEVLQEPPICRKMLEYKLHKERTGINRFDKSTPQTLRSLKDLTKRGVDVKLDVPLELWDQPPAEVTSLFKQCVPMVAEYEEDIEEWFFNHQGSVNLMDYLCRDRVLANFSTGRKCAP</sequence>
<evidence type="ECO:0000313" key="5">
    <source>
        <dbReference type="EMBL" id="CAL5140270.1"/>
    </source>
</evidence>
<dbReference type="Proteomes" id="UP001497525">
    <property type="component" value="Unassembled WGS sequence"/>
</dbReference>
<evidence type="ECO:0000256" key="3">
    <source>
        <dbReference type="SAM" id="SignalP"/>
    </source>
</evidence>
<gene>
    <name evidence="5" type="ORF">CDAUBV1_LOCUS15436</name>
</gene>
<feature type="signal peptide" evidence="3">
    <location>
        <begin position="1"/>
        <end position="27"/>
    </location>
</feature>
<dbReference type="EMBL" id="CAXLJL010000711">
    <property type="protein sequence ID" value="CAL5140270.1"/>
    <property type="molecule type" value="Genomic_DNA"/>
</dbReference>
<proteinExistence type="inferred from homology"/>
<feature type="chain" id="PRO_5043943265" description="DUF3456 domain-containing protein" evidence="3">
    <location>
        <begin position="28"/>
        <end position="200"/>
    </location>
</feature>
<organism evidence="5 6">
    <name type="scientific">Calicophoron daubneyi</name>
    <name type="common">Rumen fluke</name>
    <name type="synonym">Paramphistomum daubneyi</name>
    <dbReference type="NCBI Taxonomy" id="300641"/>
    <lineage>
        <taxon>Eukaryota</taxon>
        <taxon>Metazoa</taxon>
        <taxon>Spiralia</taxon>
        <taxon>Lophotrochozoa</taxon>
        <taxon>Platyhelminthes</taxon>
        <taxon>Trematoda</taxon>
        <taxon>Digenea</taxon>
        <taxon>Plagiorchiida</taxon>
        <taxon>Pronocephalata</taxon>
        <taxon>Paramphistomoidea</taxon>
        <taxon>Paramphistomidae</taxon>
        <taxon>Calicophoron</taxon>
    </lineage>
</organism>
<accession>A0AAV2TVA2</accession>
<reference evidence="5" key="1">
    <citation type="submission" date="2024-06" db="EMBL/GenBank/DDBJ databases">
        <authorList>
            <person name="Liu X."/>
            <person name="Lenzi L."/>
            <person name="Haldenby T S."/>
            <person name="Uol C."/>
        </authorList>
    </citation>
    <scope>NUCLEOTIDE SEQUENCE</scope>
</reference>
<evidence type="ECO:0000256" key="1">
    <source>
        <dbReference type="ARBA" id="ARBA00007285"/>
    </source>
</evidence>
<evidence type="ECO:0000256" key="2">
    <source>
        <dbReference type="ARBA" id="ARBA00022729"/>
    </source>
</evidence>
<dbReference type="PANTHER" id="PTHR15382:SF8">
    <property type="entry name" value="CANOPY B"/>
    <property type="match status" value="1"/>
</dbReference>
<evidence type="ECO:0000313" key="6">
    <source>
        <dbReference type="Proteomes" id="UP001497525"/>
    </source>
</evidence>
<dbReference type="Pfam" id="PF11938">
    <property type="entry name" value="DUF3456"/>
    <property type="match status" value="1"/>
</dbReference>
<feature type="domain" description="DUF3456" evidence="4">
    <location>
        <begin position="38"/>
        <end position="187"/>
    </location>
</feature>
<dbReference type="PANTHER" id="PTHR15382">
    <property type="entry name" value="CTG4A-RELATED"/>
    <property type="match status" value="1"/>
</dbReference>
<comment type="caution">
    <text evidence="5">The sequence shown here is derived from an EMBL/GenBank/DDBJ whole genome shotgun (WGS) entry which is preliminary data.</text>
</comment>
<evidence type="ECO:0000259" key="4">
    <source>
        <dbReference type="Pfam" id="PF11938"/>
    </source>
</evidence>
<name>A0AAV2TVA2_CALDB</name>
<keyword evidence="2 3" id="KW-0732">Signal</keyword>
<dbReference type="AlphaFoldDB" id="A0AAV2TVA2"/>
<dbReference type="InterPro" id="IPR021852">
    <property type="entry name" value="DUF3456"/>
</dbReference>
<protein>
    <recommendedName>
        <fullName evidence="4">DUF3456 domain-containing protein</fullName>
    </recommendedName>
</protein>